<keyword evidence="8" id="KW-0539">Nucleus</keyword>
<feature type="region of interest" description="Disordered" evidence="10">
    <location>
        <begin position="5809"/>
        <end position="5859"/>
    </location>
</feature>
<dbReference type="SUPFAM" id="SSF53300">
    <property type="entry name" value="vWA-like"/>
    <property type="match status" value="1"/>
</dbReference>
<dbReference type="PANTHER" id="PTHR48103:SF2">
    <property type="entry name" value="MIDASIN"/>
    <property type="match status" value="1"/>
</dbReference>
<evidence type="ECO:0000256" key="8">
    <source>
        <dbReference type="ARBA" id="ARBA00023242"/>
    </source>
</evidence>
<dbReference type="InterPro" id="IPR036465">
    <property type="entry name" value="vWFA_dom_sf"/>
</dbReference>
<keyword evidence="7" id="KW-0143">Chaperone</keyword>
<feature type="compositionally biased region" description="Polar residues" evidence="10">
    <location>
        <begin position="5837"/>
        <end position="5851"/>
    </location>
</feature>
<dbReference type="Pfam" id="PF07728">
    <property type="entry name" value="AAA_5"/>
    <property type="match status" value="4"/>
</dbReference>
<dbReference type="Pfam" id="PF17867">
    <property type="entry name" value="AAA_lid_7"/>
    <property type="match status" value="2"/>
</dbReference>
<protein>
    <recommendedName>
        <fullName evidence="4">Midasin</fullName>
    </recommendedName>
</protein>
<dbReference type="InterPro" id="IPR011704">
    <property type="entry name" value="ATPase_dyneun-rel_AAA"/>
</dbReference>
<feature type="coiled-coil region" evidence="9">
    <location>
        <begin position="2927"/>
        <end position="2969"/>
    </location>
</feature>
<feature type="compositionally biased region" description="Acidic residues" evidence="10">
    <location>
        <begin position="5657"/>
        <end position="5669"/>
    </location>
</feature>
<dbReference type="SMART" id="SM00382">
    <property type="entry name" value="AAA"/>
    <property type="match status" value="4"/>
</dbReference>
<dbReference type="InterPro" id="IPR041190">
    <property type="entry name" value="Midasin_AAA_lid_5"/>
</dbReference>
<evidence type="ECO:0000256" key="1">
    <source>
        <dbReference type="ARBA" id="ARBA00004604"/>
    </source>
</evidence>
<feature type="region of interest" description="Disordered" evidence="10">
    <location>
        <begin position="5883"/>
        <end position="5966"/>
    </location>
</feature>
<feature type="compositionally biased region" description="Basic and acidic residues" evidence="10">
    <location>
        <begin position="5742"/>
        <end position="5766"/>
    </location>
</feature>
<comment type="similarity">
    <text evidence="3">Belongs to the midasin family.</text>
</comment>
<dbReference type="GO" id="GO:0000055">
    <property type="term" value="P:ribosomal large subunit export from nucleus"/>
    <property type="evidence" value="ECO:0007669"/>
    <property type="project" value="TreeGrafter"/>
</dbReference>
<evidence type="ECO:0000256" key="7">
    <source>
        <dbReference type="ARBA" id="ARBA00023186"/>
    </source>
</evidence>
<evidence type="ECO:0000259" key="11">
    <source>
        <dbReference type="PROSITE" id="PS50234"/>
    </source>
</evidence>
<feature type="compositionally biased region" description="Acidic residues" evidence="10">
    <location>
        <begin position="5533"/>
        <end position="5549"/>
    </location>
</feature>
<dbReference type="GO" id="GO:0016887">
    <property type="term" value="F:ATP hydrolysis activity"/>
    <property type="evidence" value="ECO:0007669"/>
    <property type="project" value="InterPro"/>
</dbReference>
<dbReference type="InterPro" id="IPR025662">
    <property type="entry name" value="Sigma_54_int_dom_ATP-bd_1"/>
</dbReference>
<feature type="compositionally biased region" description="Acidic residues" evidence="10">
    <location>
        <begin position="5616"/>
        <end position="5642"/>
    </location>
</feature>
<feature type="domain" description="VWFA" evidence="11">
    <location>
        <begin position="6058"/>
        <end position="6266"/>
    </location>
</feature>
<keyword evidence="13" id="KW-1185">Reference proteome</keyword>
<dbReference type="InterPro" id="IPR040848">
    <property type="entry name" value="AAA_lid_7"/>
</dbReference>
<dbReference type="GO" id="GO:0005524">
    <property type="term" value="F:ATP binding"/>
    <property type="evidence" value="ECO:0007669"/>
    <property type="project" value="UniProtKB-KW"/>
</dbReference>
<evidence type="ECO:0000256" key="9">
    <source>
        <dbReference type="SAM" id="Coils"/>
    </source>
</evidence>
<dbReference type="GO" id="GO:0005730">
    <property type="term" value="C:nucleolus"/>
    <property type="evidence" value="ECO:0007669"/>
    <property type="project" value="UniProtKB-SubCell"/>
</dbReference>
<evidence type="ECO:0000256" key="3">
    <source>
        <dbReference type="ARBA" id="ARBA00007188"/>
    </source>
</evidence>
<accession>A0A2P4Z588</accession>
<dbReference type="Proteomes" id="UP000236928">
    <property type="component" value="Unassembled WGS sequence"/>
</dbReference>
<dbReference type="GO" id="GO:0030687">
    <property type="term" value="C:preribosome, large subunit precursor"/>
    <property type="evidence" value="ECO:0007669"/>
    <property type="project" value="TreeGrafter"/>
</dbReference>
<dbReference type="InterPro" id="IPR027417">
    <property type="entry name" value="P-loop_NTPase"/>
</dbReference>
<dbReference type="InterPro" id="IPR002035">
    <property type="entry name" value="VWF_A"/>
</dbReference>
<dbReference type="SUPFAM" id="SSF52540">
    <property type="entry name" value="P-loop containing nucleoside triphosphate hydrolases"/>
    <property type="match status" value="5"/>
</dbReference>
<dbReference type="PANTHER" id="PTHR48103">
    <property type="entry name" value="MIDASIN-RELATED"/>
    <property type="match status" value="1"/>
</dbReference>
<dbReference type="VEuPathDB" id="CryptoDB:CmeUKMEL1_16060"/>
<dbReference type="GO" id="GO:0000027">
    <property type="term" value="P:ribosomal large subunit assembly"/>
    <property type="evidence" value="ECO:0007669"/>
    <property type="project" value="TreeGrafter"/>
</dbReference>
<feature type="compositionally biased region" description="Acidic residues" evidence="10">
    <location>
        <begin position="5458"/>
        <end position="5477"/>
    </location>
</feature>
<feature type="compositionally biased region" description="Basic and acidic residues" evidence="10">
    <location>
        <begin position="5478"/>
        <end position="5492"/>
    </location>
</feature>
<feature type="compositionally biased region" description="Acidic residues" evidence="10">
    <location>
        <begin position="5809"/>
        <end position="5821"/>
    </location>
</feature>
<feature type="compositionally biased region" description="Basic and acidic residues" evidence="10">
    <location>
        <begin position="5377"/>
        <end position="5392"/>
    </location>
</feature>
<dbReference type="EMBL" id="JIBK01000049">
    <property type="protein sequence ID" value="POM85169.1"/>
    <property type="molecule type" value="Genomic_DNA"/>
</dbReference>
<dbReference type="Pfam" id="PF17865">
    <property type="entry name" value="AAA_lid_5"/>
    <property type="match status" value="1"/>
</dbReference>
<feature type="compositionally biased region" description="Acidic residues" evidence="10">
    <location>
        <begin position="5919"/>
        <end position="5931"/>
    </location>
</feature>
<feature type="compositionally biased region" description="Basic and acidic residues" evidence="10">
    <location>
        <begin position="5521"/>
        <end position="5532"/>
    </location>
</feature>
<evidence type="ECO:0000256" key="6">
    <source>
        <dbReference type="ARBA" id="ARBA00022840"/>
    </source>
</evidence>
<feature type="region of interest" description="Disordered" evidence="10">
    <location>
        <begin position="5325"/>
        <end position="5351"/>
    </location>
</feature>
<evidence type="ECO:0000256" key="4">
    <source>
        <dbReference type="ARBA" id="ARBA00017143"/>
    </source>
</evidence>
<feature type="compositionally biased region" description="Acidic residues" evidence="10">
    <location>
        <begin position="5511"/>
        <end position="5520"/>
    </location>
</feature>
<dbReference type="PROSITE" id="PS00675">
    <property type="entry name" value="SIGMA54_INTERACT_1"/>
    <property type="match status" value="1"/>
</dbReference>
<dbReference type="Gene3D" id="3.40.50.300">
    <property type="entry name" value="P-loop containing nucleotide triphosphate hydrolases"/>
    <property type="match status" value="6"/>
</dbReference>
<dbReference type="GO" id="GO:0005654">
    <property type="term" value="C:nucleoplasm"/>
    <property type="evidence" value="ECO:0007669"/>
    <property type="project" value="UniProtKB-SubCell"/>
</dbReference>
<comment type="caution">
    <text evidence="12">The sequence shown here is derived from an EMBL/GenBank/DDBJ whole genome shotgun (WGS) entry which is preliminary data.</text>
</comment>
<reference evidence="12 13" key="1">
    <citation type="submission" date="2014-04" db="EMBL/GenBank/DDBJ databases">
        <title>Comparative Genomics of Cryptosporidium Species.</title>
        <authorList>
            <person name="Silva J.C."/>
            <person name="Su Q."/>
            <person name="Chalmers R."/>
            <person name="Chibucos M.C."/>
            <person name="Elwin K."/>
            <person name="Godinez A."/>
            <person name="Guo F."/>
            <person name="Huynh K."/>
            <person name="Orvis J."/>
            <person name="Ott S."/>
            <person name="Sadzewicz L."/>
            <person name="Sengamalay N."/>
            <person name="Shetty A."/>
            <person name="Sun M."/>
            <person name="Tallon L."/>
            <person name="Xiao L."/>
            <person name="Zhang H."/>
            <person name="Fraser C.M."/>
            <person name="Zhu G."/>
            <person name="Kissinger J."/>
            <person name="Widmer G."/>
        </authorList>
    </citation>
    <scope>NUCLEOTIDE SEQUENCE [LARGE SCALE GENOMIC DNA]</scope>
    <source>
        <strain evidence="12 13">UKMEL1</strain>
    </source>
</reference>
<keyword evidence="5" id="KW-0547">Nucleotide-binding</keyword>
<proteinExistence type="inferred from homology"/>
<sequence>MSLIERSKIILQEVTLREDQIRLCIKDNNYQFAANLKDAIRQLEEILSTLDSSQLQNSELTSRIPVLLRRMVLYSEIGDIVLERFPVIIFGLIEDIFKEGIEYKEHGMLETFYISRYLYLVVSLLDLPYFVDSFSLFWCKEQERKKELLLLLDNIIELLAKLDEVNKEELLNKVRDLATLNLLWERVIPVRDYLKSNHKLYEIIEKFMLNLQNYKKLNKTIKYLFLRLYSNVVQLGEGKIQLYRENHLEDLFISIQINQEYAIHDEIDLYLQYFIFKRPYLSAFSLVFSKSQIDTVSISLNNDIQIHNKMQNKTDLSNQEQLNKSNETNQITAMDIYDPEIINNLKELVLSSVLTRTSLIFLENINNGMQIYFHLINQIKTNYFQDKCHFKIVRLYLDNTIDSKSLLGNWIVGDKPGEFKWEYGILSQCLINGDWLIIENIQDSPKDVIIKLNEISEQICYPLVNGFNIDQSRIQETHYFEISEFNRKIKIHPNFRIFSSCIYTKQNNHWNNHHSTSENFEKVQVINPSEYINNDILKLLNNDKWNICTIPTPTNKELRKGIEIKYKNLSSIKEELLESFSNLVNFMNQPNNFSGTNVTKSLNIRIPSCNDFFKGCESISKQYFSSPDKDFKSSTFLNEKLRMKISTLFASVLIDHISLKRYRNKCQIEISKSFGINTSESEYYLKNGKFDIHFIKNGQQSRNLSIINIVNKELNIDINVNLFRDGLKNSMDPCSSRLVLKTNYQDDYKYLNYTFTSVHSRILFKIIMSIYNNENILLVGDTGTGKTTIIQQLHYMLYGADKNYINKHLEEGEDKFCELLVYNFNDQSESSDIIGSYRPINVYNEVKLLYDDYLVLLERSNIKDSSKEIGSKVNNCKKNKDNKRTAVSIEDLLTLKMYWKDLRQKCLMKLKDNRILNSENERQKHYFEFLDGILLKAIKEGHWLILDEVNLASVDILQRLIPILNRGNHRRDTCEIEIMDNNVNNNEKTSQLINANNKVIDSDYLTIPEKGNESIKIHPRFRLFSCMNPVIVPIEQEEQLVNHIQGDEGDSQNIQIKSTSGKKDLPRLIRALFTEYFVDELTDRRDLEDVVYNYLKDVLLTNQIDITKLVDIYLELKNMGNRHEITIGLEGNGHGIPNFSLRTFSSCLSYIRTILMLQANWRRNQNQLKLIECIGDNNNNNMNPKNGNSIIQNAILKQEISEIIHTGIMMSFATPLVSESYNKVDKLTRRILKMNLKDSSKGTSKHVDMNCVLFSAPKLGSEKGPTLSSDKINFINYMFIKDYVIRMGTYNKNFKLNSAINNEFVITPYIEQNLMKILRVLSGSRNPILIEGETSTGKTSLIKYISELTNHKFVRINNHEHTDTEEYFGKFIPNNQGELEFVEGPLVNSIRNGYWLVLDELNLAPSEVLESLNRLLDRNREIFIPETGEMIKAHEDFMLFATQNPAGSIYGGRKALSQAFRNRFVEIYFDEIPSKELEVIISKRSNIPVSYSELMVKVFMELKRLRSKSQMFSGDFSFVTVRDLLRWGNRLITSKDNVLDKKNLVIQGFYVIGERIRDRDEKLQLAEILFKICKPFEIKNIEEIINYSTIHINTLEEDKGDERLKKRRKKETITTGGEGENDNKIRKNINISMDGLSDSDKNLIALKDLIGKSGDYILTDSFKRMLTLVNDCIVFNEPAILVGSTGCGKTSIFQLLSTLYKKQLYIVNCHQQIEASDMLGSLRPIRSRILRLIQELNNFKIEFVAIKSRIFSNNDIKAVNKGFIESIISKVNQLNNLLDDPEINNNSKLKIESEINNFINIIESALKELESGIFSEILLLLDNMLNELKLYQDSKLRKDQALFEWQDGPIIKAMKTGSFLLLDEINLCDDSVIERLNSLLEDQFIKTESGLSYKSRVIYLTEKGGLSSFNNNEDYIIHSHKDFRIFATMNPSGDYGKRELSPALRNRFNEIFVPSLSMYQLKDDIEFLIYKNISKLSENQVSEMNKKMLSKCMIIFSILYENEIKNDQILQLKDLNRDEEIDNYFKLMIENGVKLIREDKSYSLVAFGSDSGNSSDVKEYTIRDIVSWCQFICNNFEEISNFYTINKEILIDYIKKGGNRQEFLYLKDENFITNYISMESMILTTLILGELFIQGASMLIIDGLNTHYFEYNEQEKEMGISLQLIYLERLIEIFYIYLIAPNFQGNNIIVGKFVKQVLSYRFLNDEGNNWIKAGGGKVLGKEFDEDQSKDLKEGYLLINQDYIELGPFKVKRKERSWNDSSSFQEIDFDTERVMKKFTFDSKTTLRNLSSIIRSMSIMKPILLEGAPGIGKTAIILTLSKLVGVKLHRINMSEQTDFSDLFGCEVPNSGGSRNKDQDHQVREQDDGKLISWIDGILLYAMKNGDWVILDELNLATQQILEGLNSVMDHRRNIYIPEIGQTIICHENFRIFATQNPVKMGSSGRKGLPQSFLNRFVRINVGKLTYEDYFIICNSLFSNDDFGLTPELIQMCIQITREIEQYSTKFNTLKDSSIWEWNLRDIIRLLRFAQLNLIRNLNLRKEMTNEYSQVQVVINSLYNSFETVYLSRLRTVQDYDTVNNIIKKELIKKGLFKISGIIDHIINSNIYNYQNNSIHFKKVLIFEDYLKYYILNAHNNYNIDSIDQLCCGLADYSKNLDFNTLPIGSKKTIISIIDCILLGENIILTCSNGNLVEEVILLIENISKKYFKNVRVNKVNVLPSIDANDLIGGYQQYNQENIMNEILDLISSLRVEFESNNCNENFKYKNLLNCVKFKNILNARNDDEFEFEFELKNYLNFLREITNQEKIQITPQGIIEEIENKLNIFESSKVETTQGPKFHFTFSTLINSIKNGDWLIISNIQNCSSALLDRLNSLLEDKENDLFIIESGIPQYVKRHENFRLFFVNDYNIQNKYISNALVNRCVDIFIDIERQDEELNKLKMNSEQTETIGNDNHHNKEEDLENEIDLQEESDLKEILTQIFIGFRLFEDNDQILSFLFRCDKCIEEVVLSILCRNKRYNRQVLDFTKVNYMDLININTDLSSISSISIYLVCIIINGLNNYILDEIIQRRTKLKMDKRHFIFNSDHDKSCIHNIEIQFQDLAKTFLLNENIQIMEAIRNGDRFFLINWMKNLLFSALTNPRKLQRVTKSHIFNIIEDSMIVTFNQFGLVQFTNNSDGGNEHHFVNFYMTILRMIENSIFGDILQEKQGKEFCQKYISKMVSRSLNPIFKEISIRRYDHIHEQYRDLFELILRKQSEIEKYEFWMDLIQINYLFVIYLRDILSPQNIYENIIYLTSLTKEITKLDDYVNYQNIQIKVLYVESILQYILKLFDITLNQNEVQDKSGEIILSPSELEFLQALRKYIAKIDIKILTSILSIVFNPIMRIQEKLLQEKVLVFTNRFSFTINSIISNGSDTSHEEYDIKTLIKRYIYDQRNINNYYGLSIQERESLLGLLDICEYYSIKETKSWVMELLIQILTRDVEDINHNDNILDLLQLFELLENNILLSDLEKKYEVHVFDNNPILKSSELLGVFDLQIKNGIFSNIIKIIRMKLKDENMNMKMNSMNTSNGIVKVVPKNKTYLETIFGSEISFLGYGVITNKDNFIMQKSLKDSFKVLEFLINKRKINMESIVQYYTQVQLCNLEFLDILFQFEDKKKQVLWKQLIAQIEDFNKEVVNEGLNNNNKNVSLDLKEQKDAENGKSQQISGISKTIFFEYYLMKQYVRSQFESGLNQGRIEKDNLIRYLNYLRELILKNDAKYYNKTHIIIIMIQIIKLISLYDSYSIYLDYLRKTRINNHQAETRILENMKRNHLMTSLLELDVSYKFEIEGYFELENENLQEDLLVDMIKESFVVMMTKSDVTNHQMSQDSSVNFGKEFEHILKLIMKFDRGIIQILFLNAIYHRLFNFKFHQVINLKSDYLSLFYYFNNQEIIPRDNSQNGKRDLNIQRMTNYFTRVIFDFIVFININPTNNNIDLDYLTDIVFFNIHFNLNCNHNSFEQDSSKKETIAQTIQFIIRSINSLRSEDSFSETLLNILDKYFQFIYDIITTSKENINISAFQILTKTCLVVINLPIYYHCRNLLYIDENKVYCEYNERISKNQEILNIQVKNRFMSYFHHLYTIKNENCDSIESRQENDQVLRKIDQDIDDRKEFVIFKMQEIITQILESDLVIEFLENMMNPEKEEGKLPSSIKNLNLSKLENFVILVQNISNKNNMELFQQDFAYFYSDIIVPIQFLLNSLLYGLIGIALFDNNTNLLKKSEKPKIKSLNTVLDLYEFENDLGLMPVSYHCNNSPSNNHAKANITVIELWKSLLEVGNNIHQFNTEFVSLYHKYYQDFEYNVEKTHEKLTVHPNENQETDIMEYEPPDFDQFINDNHLIYKNDNIDKFIEKNQILNEFDLMNDLIHQSDKILDSGSENKYNNIKYICLKILDIIILRYGLDQGLKDRFDDYHHIHKNNDEMKKYIFYNMAYNETKQMDLENGCFNCNSIWKFIILHLNQHKIFSQDTATMDSGNSYQHIKVHINGEIFSQLVNSEDKLSGIHHKKSILKNSELSNMIHLVERIQLIEKLKEILNQVQQLLLEYHNQPILTMIEDIVEKIIFMNIHKFNIITLICYLDILLMRLLKWDEYIKEGLNLNIEINNSVLRENIDFVRYSIYELRKLQINSWFNLVFRIFQKYNYMASFSFGNILVIVSKILIEFQEFNHSLIYKEIFDYLKTSTKGEFPIRFLFLRYISDLIIRILELSKISQSSFSLETNTTTQSGGGTNNNSNNGNSQSFNTVQFDFTQDQVVKLTKLSKILISILNFGEVIYRDILKDNQKLLQEIRTEIRDIVKLSMWEVKDYNKIKKNISSIQKQLKKNLIKFDEKLMIKVDLLIINNSGITINILPRLADFITNSELRGQESIGYIIKVLSDEKLNNDKMLKQRYYKTLIDTDTYNLQHLIIINNFNDFYYNNLDQYINIQKGHNIKISSIYKDGDGDNYCESKNVISLCFLILDQLRINESGKYNMNYMSQSLINYNKLLSIGNTLLSNLIREYQEFQSEMNTRFLLYNYLLDVNDDNNNNNNTNEQNSRFFIVNDNQTNNMISLREYLNYLLKVLNCLERIKMLTTNHYSDDDGIHGNNKMMIEFLIQDKLKHDKGNNQITSFIVDRMINKGLLRMINKLKKMFYISGLIYNNDWVLLVNWELIGEIERFQYWIKKEMDELVNIINLNFVNNGVFELDIILNYVNIISKFNLSLNTESKYIKECELIDDLMIGIEKEEIMMMNIGIFQFKRDINLKEEYISKFKLEYDLRNENLKNLSGITLEYIQALYLLLENEFFNICEKKEEEGEGGDDDKGIESNPNIDWKSGCGFGNDNNDYQSRDISSELNNDDSLLEGLKGEDDGLKNNDEDGKNNNNNKSDAVDTELDFNSKLEDLAEEDEEESKNSNDQKDDEDEEDPENKFDKVDLENKNSRIEDVKSEDDEGNEEDENDNSGEVEDEKKENIETRNKNQDEDNNNNNSEKDIVAKIGGDDEDDDEDDNNEKNKEDKKNSKDEEENKDLGEMNEEERDEINSLNSDLDELFEYDAKNINPYTNEEEGENEGENNEGENNDDEISMDNLTISDVEEETSNNHQDLEEGEDKDEDDEFGDQIGEDEEGEENDDEMKVDRYQSLGYQNDMDEELKEEDQEKDENRDKDQDEETKTSLNNNKGKNGVKSCQEELKNESNVSDKDARDENGLDQREKSGEEENLIKEEEENENEESDSKVEENDEDKGNENEGNDQDKGNEFGLNEESDKKDDSLMNPLLEENMDNNRDWYNSLKDLIIKDEDNNEDDDFGEFDLSENNSNFKIDKDNKSKSNLVQNLPSIGNEGSNDKMDVDLEDEKDRYEKKDLDNEIIKQEIENIEDFKEDGTNENNNKDDNLNEMNNRVRNMLSRGNDENEDKDEDEDDNNNDLYNKNDKEDDESNIFNVKEYGDCDGDNSNNDKDEYEEKIDNILNNSSIQNIRVWNKIQSEITPVVNLLSNQLRIILEPTIRGKMEGGFKTGKKLSMKKVITYIASDYRKDKIWLRRSKPSKREFNILMCIDNSQSMSVSNNEYMALQSLFIIIQSLQKIEVGNFGVCSFTGENIKQLIEMTSQINSNDAINMLNYFSFSEETLDSHQNSIPNILEYSTNLLKDFSNSKNADNGNKQCHQLIIIITDGRFNKSKVNVWINYAIQNNCIPVLIIIDSIRNNNGSENSSSSIFNMKSVSKDENGKMVITPYLENFPFPFYSVIQDPKKLPNILCELIKQWFELICS</sequence>
<evidence type="ECO:0000256" key="5">
    <source>
        <dbReference type="ARBA" id="ARBA00022741"/>
    </source>
</evidence>
<feature type="compositionally biased region" description="Basic and acidic residues" evidence="10">
    <location>
        <begin position="5439"/>
        <end position="5457"/>
    </location>
</feature>
<feature type="compositionally biased region" description="Basic and acidic residues" evidence="10">
    <location>
        <begin position="5670"/>
        <end position="5682"/>
    </location>
</feature>
<dbReference type="InterPro" id="IPR003593">
    <property type="entry name" value="AAA+_ATPase"/>
</dbReference>
<feature type="region of interest" description="Disordered" evidence="10">
    <location>
        <begin position="5371"/>
        <end position="5794"/>
    </location>
</feature>
<comment type="subcellular location">
    <subcellularLocation>
        <location evidence="1">Nucleus</location>
        <location evidence="1">Nucleolus</location>
    </subcellularLocation>
    <subcellularLocation>
        <location evidence="2">Nucleus</location>
        <location evidence="2">Nucleoplasm</location>
    </subcellularLocation>
</comment>
<evidence type="ECO:0000256" key="10">
    <source>
        <dbReference type="SAM" id="MobiDB-lite"/>
    </source>
</evidence>
<feature type="compositionally biased region" description="Acidic residues" evidence="10">
    <location>
        <begin position="5574"/>
        <end position="5595"/>
    </location>
</feature>
<evidence type="ECO:0000313" key="13">
    <source>
        <dbReference type="Proteomes" id="UP000236928"/>
    </source>
</evidence>
<dbReference type="FunFam" id="3.40.50.300:FF:000142">
    <property type="entry name" value="Midasin"/>
    <property type="match status" value="2"/>
</dbReference>
<dbReference type="OrthoDB" id="5186at2759"/>
<gene>
    <name evidence="12" type="ORF">CmeUKMEL1_16060</name>
</gene>
<keyword evidence="6" id="KW-0067">ATP-binding</keyword>
<evidence type="ECO:0000313" key="12">
    <source>
        <dbReference type="EMBL" id="POM85169.1"/>
    </source>
</evidence>
<name>A0A2P4Z588_9CRYT</name>
<dbReference type="PROSITE" id="PS50234">
    <property type="entry name" value="VWFA"/>
    <property type="match status" value="1"/>
</dbReference>
<feature type="compositionally biased region" description="Basic and acidic residues" evidence="10">
    <location>
        <begin position="5697"/>
        <end position="5732"/>
    </location>
</feature>
<evidence type="ECO:0000256" key="2">
    <source>
        <dbReference type="ARBA" id="ARBA00004642"/>
    </source>
</evidence>
<feature type="compositionally biased region" description="Basic and acidic residues" evidence="10">
    <location>
        <begin position="5883"/>
        <end position="5901"/>
    </location>
</feature>
<keyword evidence="9" id="KW-0175">Coiled coil</keyword>
<dbReference type="SMART" id="SM00327">
    <property type="entry name" value="VWA"/>
    <property type="match status" value="1"/>
</dbReference>
<organism evidence="12 13">
    <name type="scientific">Cryptosporidium meleagridis</name>
    <dbReference type="NCBI Taxonomy" id="93969"/>
    <lineage>
        <taxon>Eukaryota</taxon>
        <taxon>Sar</taxon>
        <taxon>Alveolata</taxon>
        <taxon>Apicomplexa</taxon>
        <taxon>Conoidasida</taxon>
        <taxon>Coccidia</taxon>
        <taxon>Eucoccidiorida</taxon>
        <taxon>Eimeriorina</taxon>
        <taxon>Cryptosporidiidae</taxon>
        <taxon>Cryptosporidium</taxon>
    </lineage>
</organism>